<evidence type="ECO:0000313" key="2">
    <source>
        <dbReference type="EMBL" id="CAK9037849.1"/>
    </source>
</evidence>
<evidence type="ECO:0000313" key="3">
    <source>
        <dbReference type="Proteomes" id="UP001642464"/>
    </source>
</evidence>
<gene>
    <name evidence="2" type="ORF">SCF082_LOCUS22343</name>
</gene>
<organism evidence="2 3">
    <name type="scientific">Durusdinium trenchii</name>
    <dbReference type="NCBI Taxonomy" id="1381693"/>
    <lineage>
        <taxon>Eukaryota</taxon>
        <taxon>Sar</taxon>
        <taxon>Alveolata</taxon>
        <taxon>Dinophyceae</taxon>
        <taxon>Suessiales</taxon>
        <taxon>Symbiodiniaceae</taxon>
        <taxon>Durusdinium</taxon>
    </lineage>
</organism>
<accession>A0ABP0LGX5</accession>
<feature type="compositionally biased region" description="Polar residues" evidence="1">
    <location>
        <begin position="125"/>
        <end position="140"/>
    </location>
</feature>
<dbReference type="Proteomes" id="UP001642464">
    <property type="component" value="Unassembled WGS sequence"/>
</dbReference>
<evidence type="ECO:0008006" key="4">
    <source>
        <dbReference type="Google" id="ProtNLM"/>
    </source>
</evidence>
<sequence length="251" mass="27733">MAELRLIKVPRWLSDQWLNSKPQEIVADLDLEKGTLCTRGARTQHFRLERRDSPELFSFWQPLDGSEVPIEGPIVEALNVIPDLKDSGYRSLLQQRSQDNALASGSRSRHEEEIIQPNDGHRVTTRSSAPKTTTGTASAKQTSFEEVLSLVENALRAAEKTGLTGREIFERLPAGGCTLAQLRNALLALAVPAQDGSRRYVYAPYLGRAASGEMIRWSGDGAPPNVPPSFYGWAQLSPLQVKTRVAWSRGV</sequence>
<evidence type="ECO:0000256" key="1">
    <source>
        <dbReference type="SAM" id="MobiDB-lite"/>
    </source>
</evidence>
<comment type="caution">
    <text evidence="2">The sequence shown here is derived from an EMBL/GenBank/DDBJ whole genome shotgun (WGS) entry which is preliminary data.</text>
</comment>
<keyword evidence="3" id="KW-1185">Reference proteome</keyword>
<feature type="region of interest" description="Disordered" evidence="1">
    <location>
        <begin position="100"/>
        <end position="140"/>
    </location>
</feature>
<dbReference type="EMBL" id="CAXAMM010016002">
    <property type="protein sequence ID" value="CAK9037849.1"/>
    <property type="molecule type" value="Genomic_DNA"/>
</dbReference>
<protein>
    <recommendedName>
        <fullName evidence="4">Transcription initiation factor IIF subunit beta</fullName>
    </recommendedName>
</protein>
<reference evidence="2 3" key="1">
    <citation type="submission" date="2024-02" db="EMBL/GenBank/DDBJ databases">
        <authorList>
            <person name="Chen Y."/>
            <person name="Shah S."/>
            <person name="Dougan E. K."/>
            <person name="Thang M."/>
            <person name="Chan C."/>
        </authorList>
    </citation>
    <scope>NUCLEOTIDE SEQUENCE [LARGE SCALE GENOMIC DNA]</scope>
</reference>
<name>A0ABP0LGX5_9DINO</name>
<proteinExistence type="predicted"/>